<sequence length="140" mass="15472">MKIKSTQHSLYNESVPIAKLCKQAQDRVRSTGLPFHSEYVSSGPRVSNGVKKLFPNPLYSGLLVFSADVHLRGQTGRTVRVTVQSSLIKTGIAQIKRTTEFICSQDSSFKLLDSAAASHLMKRGLVLENPVKKLNATRCR</sequence>
<protein>
    <submittedName>
        <fullName evidence="1">Uncharacterized protein</fullName>
    </submittedName>
</protein>
<keyword evidence="2" id="KW-1185">Reference proteome</keyword>
<comment type="caution">
    <text evidence="1">The sequence shown here is derived from an EMBL/GenBank/DDBJ whole genome shotgun (WGS) entry which is preliminary data.</text>
</comment>
<organism evidence="1 2">
    <name type="scientific">Chiloscyllium punctatum</name>
    <name type="common">Brownbanded bambooshark</name>
    <name type="synonym">Hemiscyllium punctatum</name>
    <dbReference type="NCBI Taxonomy" id="137246"/>
    <lineage>
        <taxon>Eukaryota</taxon>
        <taxon>Metazoa</taxon>
        <taxon>Chordata</taxon>
        <taxon>Craniata</taxon>
        <taxon>Vertebrata</taxon>
        <taxon>Chondrichthyes</taxon>
        <taxon>Elasmobranchii</taxon>
        <taxon>Galeomorphii</taxon>
        <taxon>Galeoidea</taxon>
        <taxon>Orectolobiformes</taxon>
        <taxon>Hemiscylliidae</taxon>
        <taxon>Chiloscyllium</taxon>
    </lineage>
</organism>
<gene>
    <name evidence="1" type="ORF">chiPu_0012925</name>
</gene>
<proteinExistence type="predicted"/>
<name>A0A401SVP9_CHIPU</name>
<reference evidence="1 2" key="1">
    <citation type="journal article" date="2018" name="Nat. Ecol. Evol.">
        <title>Shark genomes provide insights into elasmobranch evolution and the origin of vertebrates.</title>
        <authorList>
            <person name="Hara Y"/>
            <person name="Yamaguchi K"/>
            <person name="Onimaru K"/>
            <person name="Kadota M"/>
            <person name="Koyanagi M"/>
            <person name="Keeley SD"/>
            <person name="Tatsumi K"/>
            <person name="Tanaka K"/>
            <person name="Motone F"/>
            <person name="Kageyama Y"/>
            <person name="Nozu R"/>
            <person name="Adachi N"/>
            <person name="Nishimura O"/>
            <person name="Nakagawa R"/>
            <person name="Tanegashima C"/>
            <person name="Kiyatake I"/>
            <person name="Matsumoto R"/>
            <person name="Murakumo K"/>
            <person name="Nishida K"/>
            <person name="Terakita A"/>
            <person name="Kuratani S"/>
            <person name="Sato K"/>
            <person name="Hyodo S Kuraku.S."/>
        </authorList>
    </citation>
    <scope>NUCLEOTIDE SEQUENCE [LARGE SCALE GENOMIC DNA]</scope>
</reference>
<dbReference type="AlphaFoldDB" id="A0A401SVP9"/>
<evidence type="ECO:0000313" key="1">
    <source>
        <dbReference type="EMBL" id="GCC34451.1"/>
    </source>
</evidence>
<accession>A0A401SVP9</accession>
<dbReference type="Proteomes" id="UP000287033">
    <property type="component" value="Unassembled WGS sequence"/>
</dbReference>
<evidence type="ECO:0000313" key="2">
    <source>
        <dbReference type="Proteomes" id="UP000287033"/>
    </source>
</evidence>
<dbReference type="EMBL" id="BEZZ01000599">
    <property type="protein sequence ID" value="GCC34451.1"/>
    <property type="molecule type" value="Genomic_DNA"/>
</dbReference>